<evidence type="ECO:0000259" key="1">
    <source>
        <dbReference type="PROSITE" id="PS51819"/>
    </source>
</evidence>
<accession>A0A136IS26</accession>
<dbReference type="InterPro" id="IPR029068">
    <property type="entry name" value="Glyas_Bleomycin-R_OHBP_Dase"/>
</dbReference>
<gene>
    <name evidence="2" type="ORF">Micbo1qcDRAFT_167229</name>
</gene>
<dbReference type="InParanoid" id="A0A136IS26"/>
<feature type="domain" description="VOC" evidence="1">
    <location>
        <begin position="3"/>
        <end position="130"/>
    </location>
</feature>
<evidence type="ECO:0000313" key="2">
    <source>
        <dbReference type="EMBL" id="KXJ87677.1"/>
    </source>
</evidence>
<name>A0A136IS26_9PEZI</name>
<keyword evidence="2" id="KW-0560">Oxidoreductase</keyword>
<dbReference type="EMBL" id="KQ964261">
    <property type="protein sequence ID" value="KXJ87677.1"/>
    <property type="molecule type" value="Genomic_DNA"/>
</dbReference>
<dbReference type="Gene3D" id="3.10.180.10">
    <property type="entry name" value="2,3-Dihydroxybiphenyl 1,2-Dioxygenase, domain 1"/>
    <property type="match status" value="1"/>
</dbReference>
<sequence>MSRIIRVALLVRDYDEAIAFYVGKMGFTLLEDTYFAEQDRRWVTVLPAGAPPDSTNLVLVKAATPEQEAAVGKQSGGRVFLFLGTDDFERDYKKFSEAGCEWVRPPVKQPYGTVAVFKDIYGNMWDLIGPAEQQKSE</sequence>
<dbReference type="SUPFAM" id="SSF54593">
    <property type="entry name" value="Glyoxalase/Bleomycin resistance protein/Dihydroxybiphenyl dioxygenase"/>
    <property type="match status" value="1"/>
</dbReference>
<proteinExistence type="predicted"/>
<dbReference type="Pfam" id="PF00903">
    <property type="entry name" value="Glyoxalase"/>
    <property type="match status" value="1"/>
</dbReference>
<reference evidence="3" key="1">
    <citation type="submission" date="2016-02" db="EMBL/GenBank/DDBJ databases">
        <title>Draft genome sequence of Microdochium bolleyi, a fungal endophyte of beachgrass.</title>
        <authorList>
            <consortium name="DOE Joint Genome Institute"/>
            <person name="David A.S."/>
            <person name="May G."/>
            <person name="Haridas S."/>
            <person name="Lim J."/>
            <person name="Wang M."/>
            <person name="Labutti K."/>
            <person name="Lipzen A."/>
            <person name="Barry K."/>
            <person name="Grigoriev I.V."/>
        </authorList>
    </citation>
    <scope>NUCLEOTIDE SEQUENCE [LARGE SCALE GENOMIC DNA]</scope>
    <source>
        <strain evidence="3">J235TASD1</strain>
    </source>
</reference>
<dbReference type="PANTHER" id="PTHR36437:SF2">
    <property type="entry name" value="GLYOXALASE_BLEOMYCIN RESISTANCE PROTEIN_DIOXYGENASE"/>
    <property type="match status" value="1"/>
</dbReference>
<dbReference type="InterPro" id="IPR004360">
    <property type="entry name" value="Glyas_Fos-R_dOase_dom"/>
</dbReference>
<dbReference type="PANTHER" id="PTHR36437">
    <property type="entry name" value="GLYOXALASE/BLEOMYCIN RESISTANCE PROTEIN/DIOXYGENASE"/>
    <property type="match status" value="1"/>
</dbReference>
<dbReference type="OrthoDB" id="10261104at2759"/>
<dbReference type="PROSITE" id="PS51819">
    <property type="entry name" value="VOC"/>
    <property type="match status" value="1"/>
</dbReference>
<protein>
    <submittedName>
        <fullName evidence="2">Glyoxalase/bleomycin resistance protein/dioxygenase</fullName>
    </submittedName>
</protein>
<dbReference type="Proteomes" id="UP000070501">
    <property type="component" value="Unassembled WGS sequence"/>
</dbReference>
<evidence type="ECO:0000313" key="3">
    <source>
        <dbReference type="Proteomes" id="UP000070501"/>
    </source>
</evidence>
<keyword evidence="3" id="KW-1185">Reference proteome</keyword>
<dbReference type="InterPro" id="IPR037523">
    <property type="entry name" value="VOC_core"/>
</dbReference>
<dbReference type="AlphaFoldDB" id="A0A136IS26"/>
<keyword evidence="2" id="KW-0223">Dioxygenase</keyword>
<dbReference type="GO" id="GO:0051213">
    <property type="term" value="F:dioxygenase activity"/>
    <property type="evidence" value="ECO:0007669"/>
    <property type="project" value="UniProtKB-KW"/>
</dbReference>
<organism evidence="2 3">
    <name type="scientific">Microdochium bolleyi</name>
    <dbReference type="NCBI Taxonomy" id="196109"/>
    <lineage>
        <taxon>Eukaryota</taxon>
        <taxon>Fungi</taxon>
        <taxon>Dikarya</taxon>
        <taxon>Ascomycota</taxon>
        <taxon>Pezizomycotina</taxon>
        <taxon>Sordariomycetes</taxon>
        <taxon>Xylariomycetidae</taxon>
        <taxon>Xylariales</taxon>
        <taxon>Microdochiaceae</taxon>
        <taxon>Microdochium</taxon>
    </lineage>
</organism>